<evidence type="ECO:0000313" key="2">
    <source>
        <dbReference type="EMBL" id="APG48577.1"/>
    </source>
</evidence>
<evidence type="ECO:0000313" key="3">
    <source>
        <dbReference type="Proteomes" id="UP000183859"/>
    </source>
</evidence>
<dbReference type="AlphaFoldDB" id="A0A1L3I8Y4"/>
<dbReference type="Proteomes" id="UP000183859">
    <property type="component" value="Chromosome"/>
</dbReference>
<feature type="domain" description="SGNH hydrolase-type esterase" evidence="1">
    <location>
        <begin position="50"/>
        <end position="218"/>
    </location>
</feature>
<dbReference type="Pfam" id="PF13472">
    <property type="entry name" value="Lipase_GDSL_2"/>
    <property type="match status" value="1"/>
</dbReference>
<dbReference type="EMBL" id="CP016364">
    <property type="protein sequence ID" value="APG48577.1"/>
    <property type="molecule type" value="Genomic_DNA"/>
</dbReference>
<dbReference type="CDD" id="cd01836">
    <property type="entry name" value="FeeA_FeeB_like"/>
    <property type="match status" value="1"/>
</dbReference>
<gene>
    <name evidence="2" type="ORF">PhaeoP97_03219</name>
</gene>
<keyword evidence="3" id="KW-1185">Reference proteome</keyword>
<dbReference type="GO" id="GO:0016788">
    <property type="term" value="F:hydrolase activity, acting on ester bonds"/>
    <property type="evidence" value="ECO:0007669"/>
    <property type="project" value="UniProtKB-ARBA"/>
</dbReference>
<evidence type="ECO:0000259" key="1">
    <source>
        <dbReference type="Pfam" id="PF13472"/>
    </source>
</evidence>
<reference evidence="3" key="1">
    <citation type="submission" date="2016-07" db="EMBL/GenBank/DDBJ databases">
        <title>Phaeobacter portensis sp. nov., a tropodithietic acid producing bacterium isolated from a German harbor.</title>
        <authorList>
            <person name="Freese H.M."/>
            <person name="Bunk B."/>
            <person name="Breider S."/>
            <person name="Brinkhoff T."/>
        </authorList>
    </citation>
    <scope>NUCLEOTIDE SEQUENCE [LARGE SCALE GENOMIC DNA]</scope>
    <source>
        <strain evidence="3">P97</strain>
    </source>
</reference>
<dbReference type="STRING" id="1844006.PhaeoP97_03219"/>
<accession>A0A1L3I8Y4</accession>
<dbReference type="KEGG" id="php:PhaeoP97_03219"/>
<name>A0A1L3I8Y4_9RHOB</name>
<dbReference type="RefSeq" id="WP_072505886.1">
    <property type="nucleotide sequence ID" value="NZ_CP016364.1"/>
</dbReference>
<dbReference type="InterPro" id="IPR036514">
    <property type="entry name" value="SGNH_hydro_sf"/>
</dbReference>
<dbReference type="Gene3D" id="3.40.50.1110">
    <property type="entry name" value="SGNH hydrolase"/>
    <property type="match status" value="1"/>
</dbReference>
<proteinExistence type="predicted"/>
<dbReference type="SUPFAM" id="SSF52266">
    <property type="entry name" value="SGNH hydrolase"/>
    <property type="match status" value="1"/>
</dbReference>
<dbReference type="InterPro" id="IPR013830">
    <property type="entry name" value="SGNH_hydro"/>
</dbReference>
<organism evidence="2 3">
    <name type="scientific">Phaeobacter porticola</name>
    <dbReference type="NCBI Taxonomy" id="1844006"/>
    <lineage>
        <taxon>Bacteria</taxon>
        <taxon>Pseudomonadati</taxon>
        <taxon>Pseudomonadota</taxon>
        <taxon>Alphaproteobacteria</taxon>
        <taxon>Rhodobacterales</taxon>
        <taxon>Roseobacteraceae</taxon>
        <taxon>Phaeobacter</taxon>
    </lineage>
</organism>
<protein>
    <submittedName>
        <fullName evidence="2">Lysophospholipase L1</fullName>
    </submittedName>
</protein>
<sequence>MDRLLRIILLPLLLVQAVNVRRKALRLPEPAGPRFGQLGQGEPLRLLIAGDSSAAGVGVSRQEDALSGQLVNLLAPGRHLTWRLEASNGHRTADTRARLLALPPQQFDVAVLALGVNDVTRLSSARRFHMEQSALIALLQDRFGVELVVMSGVPPMAQFPALPSPLAWILGRHAARLDRVLARLATQSGVVHLPFEIPADPDLAAQDGYHPSAQAYALWAAALANSVRQGHLQHSSATHLPHQ</sequence>
<dbReference type="OrthoDB" id="9804395at2"/>